<accession>A0AAV5L7T4</accession>
<sequence>MDDNIDEMDSLFEGMVLFTPSQLVDQDLHPPPSESGDAPAPAEVPPPSSISSPQPLDENLFSDLTLIAPLQTLDDQPGPSSASVSRQISKKKRKTTGFRIGYGRDTPFDDHDDDDSGNSHPSAPFDHTPSPDPHERHQSDAESIGAESKLELLKVKISDKLNHARELAASVSAARKESIRRRREVANRFNLATIRYSDLEKQLEDACEAENFEAADRISQSLVAAEKDKQALLTALRDAESQCDDIDSKMQEVLLSQIAAEEECASMLLCFSEDAVNNADLVLKKAEAQSAEERETWFSSTETLEFKKIELEIKMHLVDDARDVLNGSLDNLIEEDKKEEELLSKKRDILTDELQKLLALVKEKEKEIADYDSKIKDVKERIGDVVSNFEEMQSSINAKHVDLQTGISQVDMEREVLSKKKKEIDKLLAEEEDSGAKLRKLASICADEAKSYQEGVGLRNSLMSSILKSREEKVRLAKSEEKLSEDVRVLKQEVSAERASLQELSSTKSTVQQNIASLKQKIFFIEKRVPELEAEKKVAAAARNFKEAARIAAEAKSLTVEKDGLQIEMEKAIVELGKVEEEINCTIEKLKEIEGLISSKENEVALARFQRLLHVAGAAKAERSAALELGDQEEANLLLAEAEAADSEAKELQSTYNFKEGELANLPKHFISMELVANLGQKKLAELAASILSATK</sequence>
<feature type="compositionally biased region" description="Polar residues" evidence="2">
    <location>
        <begin position="78"/>
        <end position="87"/>
    </location>
</feature>
<evidence type="ECO:0008006" key="5">
    <source>
        <dbReference type="Google" id="ProtNLM"/>
    </source>
</evidence>
<dbReference type="Proteomes" id="UP001054252">
    <property type="component" value="Unassembled WGS sequence"/>
</dbReference>
<organism evidence="3 4">
    <name type="scientific">Rubroshorea leprosula</name>
    <dbReference type="NCBI Taxonomy" id="152421"/>
    <lineage>
        <taxon>Eukaryota</taxon>
        <taxon>Viridiplantae</taxon>
        <taxon>Streptophyta</taxon>
        <taxon>Embryophyta</taxon>
        <taxon>Tracheophyta</taxon>
        <taxon>Spermatophyta</taxon>
        <taxon>Magnoliopsida</taxon>
        <taxon>eudicotyledons</taxon>
        <taxon>Gunneridae</taxon>
        <taxon>Pentapetalae</taxon>
        <taxon>rosids</taxon>
        <taxon>malvids</taxon>
        <taxon>Malvales</taxon>
        <taxon>Dipterocarpaceae</taxon>
        <taxon>Rubroshorea</taxon>
    </lineage>
</organism>
<proteinExistence type="predicted"/>
<feature type="coiled-coil region" evidence="1">
    <location>
        <begin position="501"/>
        <end position="582"/>
    </location>
</feature>
<reference evidence="3 4" key="1">
    <citation type="journal article" date="2021" name="Commun. Biol.">
        <title>The genome of Shorea leprosula (Dipterocarpaceae) highlights the ecological relevance of drought in aseasonal tropical rainforests.</title>
        <authorList>
            <person name="Ng K.K.S."/>
            <person name="Kobayashi M.J."/>
            <person name="Fawcett J.A."/>
            <person name="Hatakeyama M."/>
            <person name="Paape T."/>
            <person name="Ng C.H."/>
            <person name="Ang C.C."/>
            <person name="Tnah L.H."/>
            <person name="Lee C.T."/>
            <person name="Nishiyama T."/>
            <person name="Sese J."/>
            <person name="O'Brien M.J."/>
            <person name="Copetti D."/>
            <person name="Mohd Noor M.I."/>
            <person name="Ong R.C."/>
            <person name="Putra M."/>
            <person name="Sireger I.Z."/>
            <person name="Indrioko S."/>
            <person name="Kosugi Y."/>
            <person name="Izuno A."/>
            <person name="Isagi Y."/>
            <person name="Lee S.L."/>
            <person name="Shimizu K.K."/>
        </authorList>
    </citation>
    <scope>NUCLEOTIDE SEQUENCE [LARGE SCALE GENOMIC DNA]</scope>
    <source>
        <strain evidence="3">214</strain>
    </source>
</reference>
<name>A0AAV5L7T4_9ROSI</name>
<dbReference type="AlphaFoldDB" id="A0AAV5L7T4"/>
<evidence type="ECO:0000313" key="4">
    <source>
        <dbReference type="Proteomes" id="UP001054252"/>
    </source>
</evidence>
<evidence type="ECO:0000256" key="1">
    <source>
        <dbReference type="SAM" id="Coils"/>
    </source>
</evidence>
<feature type="coiled-coil region" evidence="1">
    <location>
        <begin position="635"/>
        <end position="662"/>
    </location>
</feature>
<comment type="caution">
    <text evidence="3">The sequence shown here is derived from an EMBL/GenBank/DDBJ whole genome shotgun (WGS) entry which is preliminary data.</text>
</comment>
<feature type="region of interest" description="Disordered" evidence="2">
    <location>
        <begin position="22"/>
        <end position="145"/>
    </location>
</feature>
<dbReference type="PANTHER" id="PTHR38394:SF1">
    <property type="entry name" value="NEUROFILAMENT LIGHT PROTEIN"/>
    <property type="match status" value="1"/>
</dbReference>
<feature type="coiled-coil region" evidence="1">
    <location>
        <begin position="333"/>
        <end position="381"/>
    </location>
</feature>
<keyword evidence="1" id="KW-0175">Coiled coil</keyword>
<evidence type="ECO:0000256" key="2">
    <source>
        <dbReference type="SAM" id="MobiDB-lite"/>
    </source>
</evidence>
<evidence type="ECO:0000313" key="3">
    <source>
        <dbReference type="EMBL" id="GKV33316.1"/>
    </source>
</evidence>
<protein>
    <recommendedName>
        <fullName evidence="5">UVR domain-containing protein</fullName>
    </recommendedName>
</protein>
<dbReference type="PANTHER" id="PTHR38394">
    <property type="entry name" value="NEUROFILAMENT LIGHT PROTEIN"/>
    <property type="match status" value="1"/>
</dbReference>
<keyword evidence="4" id="KW-1185">Reference proteome</keyword>
<dbReference type="EMBL" id="BPVZ01000100">
    <property type="protein sequence ID" value="GKV33316.1"/>
    <property type="molecule type" value="Genomic_DNA"/>
</dbReference>
<gene>
    <name evidence="3" type="ORF">SLEP1_g41842</name>
</gene>